<sequence>MILYAPADIAVGRSLLYLNYAYGEINKLVNRRIQYDSSEYQLSIHSRSLGLCIITFDDEVHIRIASIPARVSELNHYEAGIST</sequence>
<dbReference type="Proteomes" id="UP000183567">
    <property type="component" value="Unassembled WGS sequence"/>
</dbReference>
<reference evidence="1 2" key="1">
    <citation type="submission" date="2016-03" db="EMBL/GenBank/DDBJ databases">
        <title>Comparative genomics of the ectomycorrhizal sister species Rhizopogon vinicolor and Rhizopogon vesiculosus (Basidiomycota: Boletales) reveals a divergence of the mating type B locus.</title>
        <authorList>
            <person name="Mujic A.B."/>
            <person name="Kuo A."/>
            <person name="Tritt A."/>
            <person name="Lipzen A."/>
            <person name="Chen C."/>
            <person name="Johnson J."/>
            <person name="Sharma A."/>
            <person name="Barry K."/>
            <person name="Grigoriev I.V."/>
            <person name="Spatafora J.W."/>
        </authorList>
    </citation>
    <scope>NUCLEOTIDE SEQUENCE [LARGE SCALE GENOMIC DNA]</scope>
    <source>
        <strain evidence="1 2">AM-OR11-056</strain>
    </source>
</reference>
<evidence type="ECO:0000313" key="1">
    <source>
        <dbReference type="EMBL" id="OJA21351.1"/>
    </source>
</evidence>
<protein>
    <submittedName>
        <fullName evidence="1">Uncharacterized protein</fullName>
    </submittedName>
</protein>
<proteinExistence type="predicted"/>
<dbReference type="AlphaFoldDB" id="A0A1J8QL17"/>
<evidence type="ECO:0000313" key="2">
    <source>
        <dbReference type="Proteomes" id="UP000183567"/>
    </source>
</evidence>
<comment type="caution">
    <text evidence="1">The sequence shown here is derived from an EMBL/GenBank/DDBJ whole genome shotgun (WGS) entry which is preliminary data.</text>
</comment>
<gene>
    <name evidence="1" type="ORF">AZE42_10446</name>
</gene>
<accession>A0A1J8QL17</accession>
<organism evidence="1 2">
    <name type="scientific">Rhizopogon vesiculosus</name>
    <dbReference type="NCBI Taxonomy" id="180088"/>
    <lineage>
        <taxon>Eukaryota</taxon>
        <taxon>Fungi</taxon>
        <taxon>Dikarya</taxon>
        <taxon>Basidiomycota</taxon>
        <taxon>Agaricomycotina</taxon>
        <taxon>Agaricomycetes</taxon>
        <taxon>Agaricomycetidae</taxon>
        <taxon>Boletales</taxon>
        <taxon>Suillineae</taxon>
        <taxon>Rhizopogonaceae</taxon>
        <taxon>Rhizopogon</taxon>
    </lineage>
</organism>
<keyword evidence="2" id="KW-1185">Reference proteome</keyword>
<dbReference type="OrthoDB" id="10413891at2759"/>
<dbReference type="EMBL" id="LVVM01000181">
    <property type="protein sequence ID" value="OJA21351.1"/>
    <property type="molecule type" value="Genomic_DNA"/>
</dbReference>
<name>A0A1J8QL17_9AGAM</name>